<dbReference type="EMBL" id="JBHSRS010000015">
    <property type="protein sequence ID" value="MFC6281025.1"/>
    <property type="molecule type" value="Genomic_DNA"/>
</dbReference>
<dbReference type="SUPFAM" id="SSF56954">
    <property type="entry name" value="Outer membrane efflux proteins (OEP)"/>
    <property type="match status" value="1"/>
</dbReference>
<gene>
    <name evidence="2" type="ORF">ACFQND_07250</name>
</gene>
<organism evidence="2 3">
    <name type="scientific">Polaromonas aquatica</name>
    <dbReference type="NCBI Taxonomy" id="332657"/>
    <lineage>
        <taxon>Bacteria</taxon>
        <taxon>Pseudomonadati</taxon>
        <taxon>Pseudomonadota</taxon>
        <taxon>Betaproteobacteria</taxon>
        <taxon>Burkholderiales</taxon>
        <taxon>Comamonadaceae</taxon>
        <taxon>Polaromonas</taxon>
    </lineage>
</organism>
<comment type="caution">
    <text evidence="2">The sequence shown here is derived from an EMBL/GenBank/DDBJ whole genome shotgun (WGS) entry which is preliminary data.</text>
</comment>
<dbReference type="PANTHER" id="PTHR30203">
    <property type="entry name" value="OUTER MEMBRANE CATION EFFLUX PROTEIN"/>
    <property type="match status" value="1"/>
</dbReference>
<reference evidence="3" key="1">
    <citation type="journal article" date="2019" name="Int. J. Syst. Evol. Microbiol.">
        <title>The Global Catalogue of Microorganisms (GCM) 10K type strain sequencing project: providing services to taxonomists for standard genome sequencing and annotation.</title>
        <authorList>
            <consortium name="The Broad Institute Genomics Platform"/>
            <consortium name="The Broad Institute Genome Sequencing Center for Infectious Disease"/>
            <person name="Wu L."/>
            <person name="Ma J."/>
        </authorList>
    </citation>
    <scope>NUCLEOTIDE SEQUENCE [LARGE SCALE GENOMIC DNA]</scope>
    <source>
        <strain evidence="3">CCUG 39402</strain>
    </source>
</reference>
<feature type="signal peptide" evidence="1">
    <location>
        <begin position="1"/>
        <end position="17"/>
    </location>
</feature>
<evidence type="ECO:0000256" key="1">
    <source>
        <dbReference type="SAM" id="SignalP"/>
    </source>
</evidence>
<name>A0ABW1TUX8_9BURK</name>
<protein>
    <submittedName>
        <fullName evidence="2">TolC family protein</fullName>
    </submittedName>
</protein>
<dbReference type="InterPro" id="IPR010131">
    <property type="entry name" value="MdtP/NodT-like"/>
</dbReference>
<dbReference type="PROSITE" id="PS51257">
    <property type="entry name" value="PROKAR_LIPOPROTEIN"/>
    <property type="match status" value="1"/>
</dbReference>
<proteinExistence type="predicted"/>
<dbReference type="Gene3D" id="1.20.1600.10">
    <property type="entry name" value="Outer membrane efflux proteins (OEP)"/>
    <property type="match status" value="1"/>
</dbReference>
<dbReference type="PANTHER" id="PTHR30203:SF24">
    <property type="entry name" value="BLR4935 PROTEIN"/>
    <property type="match status" value="1"/>
</dbReference>
<evidence type="ECO:0000313" key="3">
    <source>
        <dbReference type="Proteomes" id="UP001596270"/>
    </source>
</evidence>
<accession>A0ABW1TUX8</accession>
<keyword evidence="1" id="KW-0732">Signal</keyword>
<dbReference type="RefSeq" id="WP_371436039.1">
    <property type="nucleotide sequence ID" value="NZ_JBHSRS010000015.1"/>
</dbReference>
<evidence type="ECO:0000313" key="2">
    <source>
        <dbReference type="EMBL" id="MFC6281025.1"/>
    </source>
</evidence>
<dbReference type="Proteomes" id="UP001596270">
    <property type="component" value="Unassembled WGS sequence"/>
</dbReference>
<feature type="chain" id="PRO_5045889468" evidence="1">
    <location>
        <begin position="18"/>
        <end position="476"/>
    </location>
</feature>
<sequence length="476" mass="51600">MNAPSMKTIFKSGAVVAAVLVLAGCASVNIDQAVKDTNDTTGAFTQGKLELSRTEQQVQARQKLSAELLAKPLSMDDAVQLALSNSPGVQALLAQSWSDLAQATQAGRITNPIFTFERMRFRDELELGRLLSFGLLDLLTLPYRQGISRSLVSQAKVQLSASVVEEVTQVRQGWVRAVAARQTLQYAEQVNASAQASAELAQRMQQVGNFTKLQRQRQQVFYADSVAQLAAARHANTASREELVRLLGLTDAQSEKLQLPERLPDMPKQPRDASAVSATAAEQRLDVLLARSQLDISGRAQGLNLLTSVVDVELGIRHNTVFDNAAGTKSAKNGYELGIRLPIFDWGSAQRATMNAQSLAAANRYESTVRGASSQLRESYSAYRTAYDVAKHYRDEIVPLRRAMAEENGLRYNGMLISVFELLADSRDQVSSVMAAINSYQQFWLSDAALAASMTGKPTSMSMASPTAAGASAAGH</sequence>
<keyword evidence="3" id="KW-1185">Reference proteome</keyword>